<dbReference type="EMBL" id="PYVG01000024">
    <property type="protein sequence ID" value="PTB89027.1"/>
    <property type="molecule type" value="Genomic_DNA"/>
</dbReference>
<evidence type="ECO:0000313" key="2">
    <source>
        <dbReference type="EMBL" id="PTB89027.1"/>
    </source>
</evidence>
<protein>
    <recommendedName>
        <fullName evidence="1">YgjP-like metallopeptidase domain-containing protein</fullName>
    </recommendedName>
</protein>
<comment type="caution">
    <text evidence="2">The sequence shown here is derived from an EMBL/GenBank/DDBJ whole genome shotgun (WGS) entry which is preliminary data.</text>
</comment>
<gene>
    <name evidence="2" type="ORF">C9928_04880</name>
</gene>
<name>A0A6N4DIJ7_9GAMM</name>
<dbReference type="Gene3D" id="3.30.2010.10">
    <property type="entry name" value="Metalloproteases ('zincins'), catalytic domain"/>
    <property type="match status" value="1"/>
</dbReference>
<accession>A0A6N4DIJ7</accession>
<dbReference type="CDD" id="cd07344">
    <property type="entry name" value="M48_yhfN_like"/>
    <property type="match status" value="1"/>
</dbReference>
<dbReference type="InterPro" id="IPR002725">
    <property type="entry name" value="YgjP-like_metallopeptidase"/>
</dbReference>
<dbReference type="Pfam" id="PF01863">
    <property type="entry name" value="YgjP-like"/>
    <property type="match status" value="1"/>
</dbReference>
<reference evidence="2 3" key="1">
    <citation type="submission" date="2018-03" db="EMBL/GenBank/DDBJ databases">
        <title>Cross-interface Injection: A General Nanoliter Liquid Handling Method Applied to Single Cells Genome Amplification Automated Nanoliter Liquid Handling Applied to Single Cell Multiple Displacement Amplification.</title>
        <authorList>
            <person name="Yun J."/>
            <person name="Xu P."/>
            <person name="Xu J."/>
            <person name="Dai X."/>
            <person name="Wang Y."/>
            <person name="Zheng X."/>
            <person name="Cao C."/>
            <person name="Yi Q."/>
            <person name="Zhu Y."/>
            <person name="Wang L."/>
            <person name="Dong Z."/>
            <person name="Huang Y."/>
            <person name="Huang L."/>
            <person name="Du W."/>
        </authorList>
    </citation>
    <scope>NUCLEOTIDE SEQUENCE [LARGE SCALE GENOMIC DNA]</scope>
    <source>
        <strain evidence="2 3">A9-4</strain>
    </source>
</reference>
<proteinExistence type="predicted"/>
<dbReference type="PANTHER" id="PTHR30399">
    <property type="entry name" value="UNCHARACTERIZED PROTEIN YGJP"/>
    <property type="match status" value="1"/>
</dbReference>
<evidence type="ECO:0000313" key="3">
    <source>
        <dbReference type="Proteomes" id="UP000241514"/>
    </source>
</evidence>
<dbReference type="Proteomes" id="UP000241514">
    <property type="component" value="Unassembled WGS sequence"/>
</dbReference>
<sequence>MTLIYQINRSRKRRSVAIKVKQGEVRVDAPWYVTDSRIHAVVEQKREWIEKHLYRQQQQLQALTLRRWQAGEEIRWLGESLLLAVQAGSKGQCERHEQQLVVTVPQRVTQQSAYIEKQVKAWFKQQALQWLDAFFAQWSHAKLQPKSWALADFSSKWGHCSVKGELKFTWKLWLAPESIVRSVVLHELAHLREFNHSKAFWQQVAAIDPDYQESERWLKQHGSTTLAPNYLSY</sequence>
<evidence type="ECO:0000259" key="1">
    <source>
        <dbReference type="Pfam" id="PF01863"/>
    </source>
</evidence>
<dbReference type="AlphaFoldDB" id="A0A6N4DIJ7"/>
<feature type="domain" description="YgjP-like metallopeptidase" evidence="1">
    <location>
        <begin position="14"/>
        <end position="221"/>
    </location>
</feature>
<dbReference type="InterPro" id="IPR053136">
    <property type="entry name" value="UTP_pyrophosphatase-like"/>
</dbReference>
<dbReference type="PANTHER" id="PTHR30399:SF1">
    <property type="entry name" value="UTP PYROPHOSPHATASE"/>
    <property type="match status" value="1"/>
</dbReference>
<organism evidence="2 3">
    <name type="scientific">Pseudidiomarina aestuarii</name>
    <dbReference type="NCBI Taxonomy" id="624146"/>
    <lineage>
        <taxon>Bacteria</taxon>
        <taxon>Pseudomonadati</taxon>
        <taxon>Pseudomonadota</taxon>
        <taxon>Gammaproteobacteria</taxon>
        <taxon>Alteromonadales</taxon>
        <taxon>Idiomarinaceae</taxon>
        <taxon>Pseudidiomarina</taxon>
    </lineage>
</organism>